<dbReference type="InterPro" id="IPR036291">
    <property type="entry name" value="NAD(P)-bd_dom_sf"/>
</dbReference>
<dbReference type="EC" id="1.3.1.-" evidence="2"/>
<dbReference type="InterPro" id="IPR050259">
    <property type="entry name" value="SDR"/>
</dbReference>
<reference evidence="2" key="1">
    <citation type="submission" date="2019-06" db="EMBL/GenBank/DDBJ databases">
        <authorList>
            <person name="Murdoch R.W."/>
            <person name="Fathepure B."/>
        </authorList>
    </citation>
    <scope>NUCLEOTIDE SEQUENCE</scope>
</reference>
<dbReference type="Gene3D" id="3.40.50.720">
    <property type="entry name" value="NAD(P)-binding Rossmann-like Domain"/>
    <property type="match status" value="1"/>
</dbReference>
<comment type="similarity">
    <text evidence="1">Belongs to the short-chain dehydrogenases/reductases (SDR) family.</text>
</comment>
<protein>
    <submittedName>
        <fullName evidence="2">Putative ketoacyl reductase</fullName>
        <ecNumber evidence="2">1.3.1.-</ecNumber>
    </submittedName>
</protein>
<dbReference type="SUPFAM" id="SSF51735">
    <property type="entry name" value="NAD(P)-binding Rossmann-fold domains"/>
    <property type="match status" value="1"/>
</dbReference>
<evidence type="ECO:0000256" key="1">
    <source>
        <dbReference type="ARBA" id="ARBA00006484"/>
    </source>
</evidence>
<dbReference type="AlphaFoldDB" id="A0A5B8R688"/>
<dbReference type="Pfam" id="PF13561">
    <property type="entry name" value="adh_short_C2"/>
    <property type="match status" value="1"/>
</dbReference>
<dbReference type="PANTHER" id="PTHR42879:SF6">
    <property type="entry name" value="NADPH-DEPENDENT REDUCTASE BACG"/>
    <property type="match status" value="1"/>
</dbReference>
<name>A0A5B8R688_9ZZZZ</name>
<organism evidence="2">
    <name type="scientific">uncultured organism</name>
    <dbReference type="NCBI Taxonomy" id="155900"/>
    <lineage>
        <taxon>unclassified sequences</taxon>
        <taxon>environmental samples</taxon>
    </lineage>
</organism>
<dbReference type="PRINTS" id="PR00081">
    <property type="entry name" value="GDHRDH"/>
</dbReference>
<dbReference type="InterPro" id="IPR002347">
    <property type="entry name" value="SDR_fam"/>
</dbReference>
<sequence>MDLQLTGRTAVVLAASRGLGYATAHALASEGARVVLASRDAEAVREAAERIEAETGAETLGVAADITRSGDIEALIDAAVARFGAIDSLVTNAGGPPPGRFDDFTDADWQGAFELNLLSAVRTIRAALPHLRASDAPRAVFIASSSIHEPIDGLLLSNVFRAGLLGLAKSLAAELAGDGVLVNIVGPGRVDTERVRTLDAAQARKQGRDEAEIRAESAGRIPLGRYAEPAEFARTVTYLASPGNSYVTSQSMLVDGGMVRGL</sequence>
<dbReference type="CDD" id="cd05344">
    <property type="entry name" value="BKR_like_SDR_like"/>
    <property type="match status" value="1"/>
</dbReference>
<proteinExistence type="inferred from homology"/>
<dbReference type="FunFam" id="3.40.50.720:FF:000084">
    <property type="entry name" value="Short-chain dehydrogenase reductase"/>
    <property type="match status" value="1"/>
</dbReference>
<dbReference type="PANTHER" id="PTHR42879">
    <property type="entry name" value="3-OXOACYL-(ACYL-CARRIER-PROTEIN) REDUCTASE"/>
    <property type="match status" value="1"/>
</dbReference>
<dbReference type="EMBL" id="MN079080">
    <property type="protein sequence ID" value="QEA04160.1"/>
    <property type="molecule type" value="Genomic_DNA"/>
</dbReference>
<evidence type="ECO:0000313" key="2">
    <source>
        <dbReference type="EMBL" id="QEA04160.1"/>
    </source>
</evidence>
<accession>A0A5B8R688</accession>
<dbReference type="GO" id="GO:0016491">
    <property type="term" value="F:oxidoreductase activity"/>
    <property type="evidence" value="ECO:0007669"/>
    <property type="project" value="UniProtKB-KW"/>
</dbReference>
<keyword evidence="2" id="KW-0560">Oxidoreductase</keyword>
<gene>
    <name evidence="2" type="primary">actIII_1</name>
    <name evidence="2" type="ORF">KBTEX_00463</name>
</gene>